<dbReference type="Proteomes" id="UP000190961">
    <property type="component" value="Unassembled WGS sequence"/>
</dbReference>
<dbReference type="OrthoDB" id="1493480at2"/>
<evidence type="ECO:0000313" key="6">
    <source>
        <dbReference type="Proteomes" id="UP000190961"/>
    </source>
</evidence>
<dbReference type="GO" id="GO:0051082">
    <property type="term" value="F:unfolded protein binding"/>
    <property type="evidence" value="ECO:0007669"/>
    <property type="project" value="InterPro"/>
</dbReference>
<keyword evidence="3" id="KW-0175">Coiled coil</keyword>
<dbReference type="AlphaFoldDB" id="A0A1T5LIE5"/>
<organism evidence="5 6">
    <name type="scientific">Ohtaekwangia koreensis</name>
    <dbReference type="NCBI Taxonomy" id="688867"/>
    <lineage>
        <taxon>Bacteria</taxon>
        <taxon>Pseudomonadati</taxon>
        <taxon>Bacteroidota</taxon>
        <taxon>Cytophagia</taxon>
        <taxon>Cytophagales</taxon>
        <taxon>Fulvivirgaceae</taxon>
        <taxon>Ohtaekwangia</taxon>
    </lineage>
</organism>
<evidence type="ECO:0000256" key="1">
    <source>
        <dbReference type="ARBA" id="ARBA00009091"/>
    </source>
</evidence>
<dbReference type="InterPro" id="IPR024930">
    <property type="entry name" value="Skp_dom_sf"/>
</dbReference>
<evidence type="ECO:0000256" key="4">
    <source>
        <dbReference type="SAM" id="SignalP"/>
    </source>
</evidence>
<dbReference type="SMART" id="SM00935">
    <property type="entry name" value="OmpH"/>
    <property type="match status" value="1"/>
</dbReference>
<dbReference type="PANTHER" id="PTHR35089:SF1">
    <property type="entry name" value="CHAPERONE PROTEIN SKP"/>
    <property type="match status" value="1"/>
</dbReference>
<keyword evidence="2 4" id="KW-0732">Signal</keyword>
<reference evidence="5 6" key="1">
    <citation type="submission" date="2017-02" db="EMBL/GenBank/DDBJ databases">
        <authorList>
            <person name="Peterson S.W."/>
        </authorList>
    </citation>
    <scope>NUCLEOTIDE SEQUENCE [LARGE SCALE GENOMIC DNA]</scope>
    <source>
        <strain evidence="5 6">DSM 25262</strain>
    </source>
</reference>
<dbReference type="STRING" id="688867.SAMN05660236_3246"/>
<feature type="coiled-coil region" evidence="3">
    <location>
        <begin position="42"/>
        <end position="115"/>
    </location>
</feature>
<keyword evidence="6" id="KW-1185">Reference proteome</keyword>
<evidence type="ECO:0000256" key="3">
    <source>
        <dbReference type="SAM" id="Coils"/>
    </source>
</evidence>
<dbReference type="RefSeq" id="WP_079688459.1">
    <property type="nucleotide sequence ID" value="NZ_FUZU01000002.1"/>
</dbReference>
<dbReference type="EMBL" id="FUZU01000002">
    <property type="protein sequence ID" value="SKC75429.1"/>
    <property type="molecule type" value="Genomic_DNA"/>
</dbReference>
<comment type="similarity">
    <text evidence="1">Belongs to the Skp family.</text>
</comment>
<dbReference type="GO" id="GO:0050821">
    <property type="term" value="P:protein stabilization"/>
    <property type="evidence" value="ECO:0007669"/>
    <property type="project" value="TreeGrafter"/>
</dbReference>
<proteinExistence type="inferred from homology"/>
<evidence type="ECO:0000256" key="2">
    <source>
        <dbReference type="ARBA" id="ARBA00022729"/>
    </source>
</evidence>
<dbReference type="Pfam" id="PF03938">
    <property type="entry name" value="OmpH"/>
    <property type="match status" value="1"/>
</dbReference>
<gene>
    <name evidence="5" type="ORF">SAMN05660236_3246</name>
</gene>
<dbReference type="SUPFAM" id="SSF111384">
    <property type="entry name" value="OmpH-like"/>
    <property type="match status" value="1"/>
</dbReference>
<dbReference type="InterPro" id="IPR005632">
    <property type="entry name" value="Chaperone_Skp"/>
</dbReference>
<name>A0A1T5LIE5_9BACT</name>
<accession>A0A1T5LIE5</accession>
<feature type="signal peptide" evidence="4">
    <location>
        <begin position="1"/>
        <end position="21"/>
    </location>
</feature>
<protein>
    <submittedName>
        <fullName evidence="5">Outer membrane protein</fullName>
    </submittedName>
</protein>
<feature type="chain" id="PRO_5013318716" evidence="4">
    <location>
        <begin position="22"/>
        <end position="189"/>
    </location>
</feature>
<sequence length="189" mass="20888">MRKFVLLVVLGLGAIASYAQTAAAPKIGYADVDYIFSQMPDAKQIDADLKSLQTQLKNQIDSKVQEFQKKLADYNAAIQANTMPDAVRANTERELQQLQQNIEKLQQDAQTNLQTKQTQLMDPVYKKVGKAIEDTAKENGFTFVLNQQIGGLDVILYGDEKMDISDLVLKKMGVTPKPAAATTPAQPKK</sequence>
<evidence type="ECO:0000313" key="5">
    <source>
        <dbReference type="EMBL" id="SKC75429.1"/>
    </source>
</evidence>
<dbReference type="PANTHER" id="PTHR35089">
    <property type="entry name" value="CHAPERONE PROTEIN SKP"/>
    <property type="match status" value="1"/>
</dbReference>
<dbReference type="GO" id="GO:0005829">
    <property type="term" value="C:cytosol"/>
    <property type="evidence" value="ECO:0007669"/>
    <property type="project" value="TreeGrafter"/>
</dbReference>
<dbReference type="Gene3D" id="3.30.910.20">
    <property type="entry name" value="Skp domain"/>
    <property type="match status" value="1"/>
</dbReference>